<dbReference type="Proteomes" id="UP000243463">
    <property type="component" value="Unassembled WGS sequence"/>
</dbReference>
<accession>A0A217EDV1</accession>
<evidence type="ECO:0000313" key="1">
    <source>
        <dbReference type="EMBL" id="SNQ28487.1"/>
    </source>
</evidence>
<name>A0A217EDV1_9GAMM</name>
<proteinExistence type="predicted"/>
<dbReference type="RefSeq" id="WP_088822532.1">
    <property type="nucleotide sequence ID" value="NZ_FZLN01000001.1"/>
</dbReference>
<keyword evidence="2" id="KW-1185">Reference proteome</keyword>
<sequence length="385" mass="46193">MFIQVTQKQLDSSTLCPLCKAAMYWVQGEQFDQDIQFHECSHCQHRVFQHGNHNCHCDQCKEQRKKALKQTRHQELRKRKYKDIEVHRLEKISFLNKLFLLAILDDRVKEDSGHDEYVHWEQIKFAPISPNIPFQHAIIKQLEKEGIFLRTDPESEAAIYYINVRLDGYTEPSLFSITQQLRDWFYQDLSQGVPFEHSDEVKSALYMMLYQEIMQFTMSICKTWNVQIAGHHTFQQLCYRLLEQLAVEQIFHLIYTALSYLHKENVLQAKNDGFVNTHRLKKTVAQYRERAIAQKWETPNYPRPENLPFNKMGEILYFKFLKHDQRVLSQPIWHLWKKVSPRLSFYSDKRCMYCGSHDLEVEYDTAEYISLICRHCKHQDHYFTQ</sequence>
<dbReference type="EMBL" id="FZLN01000001">
    <property type="protein sequence ID" value="SNQ28487.1"/>
    <property type="molecule type" value="Genomic_DNA"/>
</dbReference>
<dbReference type="OrthoDB" id="6700717at2"/>
<organism evidence="1 2">
    <name type="scientific">Acinetobacter apis</name>
    <dbReference type="NCBI Taxonomy" id="1229165"/>
    <lineage>
        <taxon>Bacteria</taxon>
        <taxon>Pseudomonadati</taxon>
        <taxon>Pseudomonadota</taxon>
        <taxon>Gammaproteobacteria</taxon>
        <taxon>Moraxellales</taxon>
        <taxon>Moraxellaceae</taxon>
        <taxon>Acinetobacter</taxon>
    </lineage>
</organism>
<dbReference type="AlphaFoldDB" id="A0A217EDV1"/>
<protein>
    <submittedName>
        <fullName evidence="1">Uncharacterized protein</fullName>
    </submittedName>
</protein>
<gene>
    <name evidence="1" type="ORF">SAMN05444584_0410</name>
</gene>
<evidence type="ECO:0000313" key="2">
    <source>
        <dbReference type="Proteomes" id="UP000243463"/>
    </source>
</evidence>
<reference evidence="2" key="1">
    <citation type="submission" date="2017-06" db="EMBL/GenBank/DDBJ databases">
        <authorList>
            <person name="Varghese N."/>
            <person name="Submissions S."/>
        </authorList>
    </citation>
    <scope>NUCLEOTIDE SEQUENCE [LARGE SCALE GENOMIC DNA]</scope>
    <source>
        <strain evidence="2">ANC 5114</strain>
    </source>
</reference>